<organism evidence="2 5">
    <name type="scientific">Leptospira adleri</name>
    <dbReference type="NCBI Taxonomy" id="2023186"/>
    <lineage>
        <taxon>Bacteria</taxon>
        <taxon>Pseudomonadati</taxon>
        <taxon>Spirochaetota</taxon>
        <taxon>Spirochaetia</taxon>
        <taxon>Leptospirales</taxon>
        <taxon>Leptospiraceae</taxon>
        <taxon>Leptospira</taxon>
    </lineage>
</organism>
<dbReference type="InterPro" id="IPR011460">
    <property type="entry name" value="Lcl_C"/>
</dbReference>
<evidence type="ECO:0000259" key="1">
    <source>
        <dbReference type="Pfam" id="PF07603"/>
    </source>
</evidence>
<dbReference type="RefSeq" id="WP_100786641.1">
    <property type="nucleotide sequence ID" value="NZ_NPDU01000004.1"/>
</dbReference>
<dbReference type="EMBL" id="NPDV01000014">
    <property type="protein sequence ID" value="PJZ52285.1"/>
    <property type="molecule type" value="Genomic_DNA"/>
</dbReference>
<dbReference type="PANTHER" id="PTHR35812:SF1">
    <property type="entry name" value="LIPOPROTEIN"/>
    <property type="match status" value="1"/>
</dbReference>
<feature type="domain" description="Lcl C-terminal" evidence="1">
    <location>
        <begin position="113"/>
        <end position="247"/>
    </location>
</feature>
<dbReference type="PANTHER" id="PTHR35812">
    <property type="entry name" value="LIPOPROTEIN"/>
    <property type="match status" value="1"/>
</dbReference>
<dbReference type="AlphaFoldDB" id="A0A2M9YL48"/>
<comment type="caution">
    <text evidence="2">The sequence shown here is derived from an EMBL/GenBank/DDBJ whole genome shotgun (WGS) entry which is preliminary data.</text>
</comment>
<accession>A0A2M9YL48</accession>
<gene>
    <name evidence="3" type="ORF">CH376_02385</name>
    <name evidence="2" type="ORF">CH380_15365</name>
</gene>
<keyword evidence="4" id="KW-1185">Reference proteome</keyword>
<evidence type="ECO:0000313" key="5">
    <source>
        <dbReference type="Proteomes" id="UP000232188"/>
    </source>
</evidence>
<dbReference type="Proteomes" id="UP000232149">
    <property type="component" value="Unassembled WGS sequence"/>
</dbReference>
<protein>
    <recommendedName>
        <fullName evidence="1">Lcl C-terminal domain-containing protein</fullName>
    </recommendedName>
</protein>
<dbReference type="Proteomes" id="UP000232188">
    <property type="component" value="Unassembled WGS sequence"/>
</dbReference>
<evidence type="ECO:0000313" key="4">
    <source>
        <dbReference type="Proteomes" id="UP000232149"/>
    </source>
</evidence>
<dbReference type="Pfam" id="PF07603">
    <property type="entry name" value="Lcl_C"/>
    <property type="match status" value="2"/>
</dbReference>
<proteinExistence type="predicted"/>
<reference evidence="4 5" key="1">
    <citation type="submission" date="2017-07" db="EMBL/GenBank/DDBJ databases">
        <title>Leptospira spp. isolated from tropical soils.</title>
        <authorList>
            <person name="Thibeaux R."/>
            <person name="Iraola G."/>
            <person name="Ferres I."/>
            <person name="Bierque E."/>
            <person name="Girault D."/>
            <person name="Soupe-Gilbert M.-E."/>
            <person name="Picardeau M."/>
            <person name="Goarant C."/>
        </authorList>
    </citation>
    <scope>NUCLEOTIDE SEQUENCE [LARGE SCALE GENOMIC DNA]</scope>
    <source>
        <strain evidence="2 5">FH2-B-C1</strain>
        <strain evidence="3 4">FH2-B-D1</strain>
    </source>
</reference>
<dbReference type="EMBL" id="NPDU01000004">
    <property type="protein sequence ID" value="PJZ63492.1"/>
    <property type="molecule type" value="Genomic_DNA"/>
</dbReference>
<sequence>MFQVLILSLIFSIQLACVHAPDKPETSFSLMQYLLKINDSSKNSNNTNGNSSNLIFDLAAIFDTGQIGCWNGAGIAVIGGCPGTGHDGAFIDTPRQRSFGTPMQNNTYSSDYTTLDRLHGLVWKTCAEGLTGSNCSAGAIAPISWTDANAGLAGSCMSLNTMNGGNGYAEKTNWRIPSVKELASLINYANNPYIETSSFPNTFTGGNYLAATSDSANPAGNWSINFSVAGLSILPVAKNSPNNLRCVSGNSIPAFSFLDRGDGTIRDLNTGLLWQKCTSGLTVTACTGVSNTLDWNQAINDCNNLALDGRTWRLPNVNELLSIVDYTTPGLAIPNAFFPNTEIGLYWTSTTFDNVKSSAHLIDFTTGSLGTNDKSSFLFTRCVTTY</sequence>
<name>A0A2M9YL48_9LEPT</name>
<feature type="domain" description="Lcl C-terminal" evidence="1">
    <location>
        <begin position="263"/>
        <end position="383"/>
    </location>
</feature>
<evidence type="ECO:0000313" key="3">
    <source>
        <dbReference type="EMBL" id="PJZ63492.1"/>
    </source>
</evidence>
<evidence type="ECO:0000313" key="2">
    <source>
        <dbReference type="EMBL" id="PJZ52285.1"/>
    </source>
</evidence>